<dbReference type="EMBL" id="LWRY01000053">
    <property type="protein sequence ID" value="OCX74005.1"/>
    <property type="molecule type" value="Genomic_DNA"/>
</dbReference>
<accession>A0A1C2JE85</accession>
<reference evidence="1" key="1">
    <citation type="journal article" date="2016" name="Int. J. Mol. Sci.">
        <title>Comparative genomics of the extreme acidophile Acidithiobacillus thiooxidans reveals intraspecific divergence and niche adaptation.</title>
        <authorList>
            <person name="Zhang X."/>
            <person name="Feng X."/>
            <person name="Tao J."/>
            <person name="Ma L."/>
            <person name="Xiao Y."/>
            <person name="Liang Y."/>
            <person name="Liu X."/>
            <person name="Yin H."/>
        </authorList>
    </citation>
    <scope>NUCLEOTIDE SEQUENCE [LARGE SCALE GENOMIC DNA]</scope>
    <source>
        <strain evidence="1">DXS-W</strain>
    </source>
</reference>
<keyword evidence="2" id="KW-1185">Reference proteome</keyword>
<name>A0A1C2JE85_ACITH</name>
<gene>
    <name evidence="1" type="ORF">A6M23_07100</name>
</gene>
<comment type="caution">
    <text evidence="1">The sequence shown here is derived from an EMBL/GenBank/DDBJ whole genome shotgun (WGS) entry which is preliminary data.</text>
</comment>
<dbReference type="Proteomes" id="UP000095008">
    <property type="component" value="Unassembled WGS sequence"/>
</dbReference>
<organism evidence="1 2">
    <name type="scientific">Acidithiobacillus thiooxidans</name>
    <name type="common">Thiobacillus thiooxidans</name>
    <dbReference type="NCBI Taxonomy" id="930"/>
    <lineage>
        <taxon>Bacteria</taxon>
        <taxon>Pseudomonadati</taxon>
        <taxon>Pseudomonadota</taxon>
        <taxon>Acidithiobacillia</taxon>
        <taxon>Acidithiobacillales</taxon>
        <taxon>Acidithiobacillaceae</taxon>
        <taxon>Acidithiobacillus</taxon>
    </lineage>
</organism>
<evidence type="ECO:0000313" key="2">
    <source>
        <dbReference type="Proteomes" id="UP000095008"/>
    </source>
</evidence>
<proteinExistence type="predicted"/>
<evidence type="ECO:0000313" key="1">
    <source>
        <dbReference type="EMBL" id="OCX74005.1"/>
    </source>
</evidence>
<dbReference type="AlphaFoldDB" id="A0A1C2JE85"/>
<protein>
    <submittedName>
        <fullName evidence="1">Uncharacterized protein</fullName>
    </submittedName>
</protein>
<sequence length="64" mass="7314">MLLDLHGAQSQTLRQFFQMNADVHQALADTLRTSRTLPREALLPLLEKVRFPEGFPLPYGTSEF</sequence>